<dbReference type="InterPro" id="IPR050934">
    <property type="entry name" value="ITIH"/>
</dbReference>
<gene>
    <name evidence="11" type="primary">ITIH5</name>
</gene>
<keyword evidence="7" id="KW-0325">Glycoprotein</keyword>
<evidence type="ECO:0000256" key="2">
    <source>
        <dbReference type="ARBA" id="ARBA00010158"/>
    </source>
</evidence>
<evidence type="ECO:0000256" key="1">
    <source>
        <dbReference type="ARBA" id="ARBA00004613"/>
    </source>
</evidence>
<dbReference type="InterPro" id="IPR010600">
    <property type="entry name" value="ITI_HC_C"/>
</dbReference>
<sequence length="683" mass="76087">MASQAYFMAFFFLQVGFRGPRQVRLLQRLKTKPLMTEFSVKSTIISRYAFTTVSCRMLNRASEDQEIEFQMQVPAAAFITNFTMLIGDKVYQGEIREREKKTGDKVKERRNKTSEDDGEKGTETFRASVVIPSKDKAAFLLSYEELLQRRLGKYEHVISVRPQQLVGRLTVEVNVLERSGVTSLEVLRLQHSRQKGSVRGEGDSELPPSTVINQNDTFAKIIFKPSVVQQAKIAQNGILGDFIVRYDVNREQSIGDIQVLNGYFVHYFAPKDLPPLPKNVVFVLDSSASMVGTKLRQTKDALFTILHDLRPQDHFNIIGFSNRIKVWKDHLVSVTPDNVRDGKVYIHHMSPSGGTDINGALQRAIRLLTDYVAQDDVGDRSVSLVIFLTDGKPTVGETHTLRILNNTREAARGQICIFTIGIGNDVDFKLLEKLSLENCGLTRHVLEEDDAGSQLVGSVQHGRVWPQQRLRDGKSHVPRHTAGKWLRWPPPPLLSRSLGGGPALKKPYNPRIKVSKTSVDGDPHFVVDFPLSNLTVCFNIDGQPGDILRLVSDHADSGVTVNGELIGAPAPPGGHKKQRTYFRTITILANKPERSYLEITPSRVILDGGDRLVLPCNRSAVVGRRGLEVSVSANANVTVTIQGTIAFVVLIHLYKKPAPYQRDHLGFYISSSRGLSSSCHGLL</sequence>
<feature type="domain" description="VIT" evidence="10">
    <location>
        <begin position="19"/>
        <end position="145"/>
    </location>
</feature>
<keyword evidence="5" id="KW-0732">Signal</keyword>
<dbReference type="GO" id="GO:0005576">
    <property type="term" value="C:extracellular region"/>
    <property type="evidence" value="ECO:0007669"/>
    <property type="project" value="UniProtKB-SubCell"/>
</dbReference>
<evidence type="ECO:0000256" key="7">
    <source>
        <dbReference type="ARBA" id="ARBA00023180"/>
    </source>
</evidence>
<dbReference type="Pfam" id="PF06668">
    <property type="entry name" value="ITI_HC_C"/>
    <property type="match status" value="1"/>
</dbReference>
<dbReference type="PROSITE" id="PS50234">
    <property type="entry name" value="VWFA"/>
    <property type="match status" value="1"/>
</dbReference>
<dbReference type="Gene3D" id="3.40.50.410">
    <property type="entry name" value="von Willebrand factor, type A domain"/>
    <property type="match status" value="1"/>
</dbReference>
<evidence type="ECO:0000256" key="8">
    <source>
        <dbReference type="SAM" id="MobiDB-lite"/>
    </source>
</evidence>
<dbReference type="SMART" id="SM00327">
    <property type="entry name" value="VWA"/>
    <property type="match status" value="1"/>
</dbReference>
<dbReference type="Pfam" id="PF08487">
    <property type="entry name" value="VIT"/>
    <property type="match status" value="1"/>
</dbReference>
<keyword evidence="3" id="KW-0964">Secreted</keyword>
<dbReference type="SMART" id="SM00609">
    <property type="entry name" value="VIT"/>
    <property type="match status" value="1"/>
</dbReference>
<organism evidence="11 12">
    <name type="scientific">Panthera tigris altaica</name>
    <name type="common">Siberian tiger</name>
    <dbReference type="NCBI Taxonomy" id="74533"/>
    <lineage>
        <taxon>Eukaryota</taxon>
        <taxon>Metazoa</taxon>
        <taxon>Chordata</taxon>
        <taxon>Craniata</taxon>
        <taxon>Vertebrata</taxon>
        <taxon>Euteleostomi</taxon>
        <taxon>Mammalia</taxon>
        <taxon>Eutheria</taxon>
        <taxon>Laurasiatheria</taxon>
        <taxon>Carnivora</taxon>
        <taxon>Feliformia</taxon>
        <taxon>Felidae</taxon>
        <taxon>Pantherinae</taxon>
        <taxon>Panthera</taxon>
    </lineage>
</organism>
<evidence type="ECO:0000259" key="10">
    <source>
        <dbReference type="PROSITE" id="PS51468"/>
    </source>
</evidence>
<dbReference type="AlphaFoldDB" id="A0A8C9JJN6"/>
<accession>A0A8C9JJN6</accession>
<dbReference type="PROSITE" id="PS51468">
    <property type="entry name" value="VIT"/>
    <property type="match status" value="1"/>
</dbReference>
<feature type="region of interest" description="Disordered" evidence="8">
    <location>
        <begin position="99"/>
        <end position="122"/>
    </location>
</feature>
<keyword evidence="4" id="KW-0646">Protease inhibitor</keyword>
<comment type="subcellular location">
    <subcellularLocation>
        <location evidence="1">Secreted</location>
    </subcellularLocation>
</comment>
<dbReference type="InterPro" id="IPR036465">
    <property type="entry name" value="vWFA_dom_sf"/>
</dbReference>
<evidence type="ECO:0000259" key="9">
    <source>
        <dbReference type="PROSITE" id="PS50234"/>
    </source>
</evidence>
<dbReference type="SUPFAM" id="SSF53300">
    <property type="entry name" value="vWA-like"/>
    <property type="match status" value="1"/>
</dbReference>
<evidence type="ECO:0000256" key="6">
    <source>
        <dbReference type="ARBA" id="ARBA00022900"/>
    </source>
</evidence>
<dbReference type="GO" id="GO:0060065">
    <property type="term" value="P:uterus development"/>
    <property type="evidence" value="ECO:0007669"/>
    <property type="project" value="Ensembl"/>
</dbReference>
<name>A0A8C9JJN6_PANTA</name>
<dbReference type="PANTHER" id="PTHR10338:SF62">
    <property type="entry name" value="INTER-ALPHA-TRYPSIN INHIBITOR HEAVY CHAIN H5"/>
    <property type="match status" value="1"/>
</dbReference>
<dbReference type="PANTHER" id="PTHR10338">
    <property type="entry name" value="INTER-ALPHA-TRYPSIN INHIBITOR HEAVY CHAIN FAMILY MEMBER"/>
    <property type="match status" value="1"/>
</dbReference>
<dbReference type="InterPro" id="IPR013694">
    <property type="entry name" value="VIT"/>
</dbReference>
<evidence type="ECO:0000313" key="12">
    <source>
        <dbReference type="Proteomes" id="UP000675900"/>
    </source>
</evidence>
<evidence type="ECO:0000313" key="11">
    <source>
        <dbReference type="Ensembl" id="ENSPTIP00000005763.1"/>
    </source>
</evidence>
<dbReference type="Proteomes" id="UP000675900">
    <property type="component" value="Unassembled WGS sequence"/>
</dbReference>
<dbReference type="GO" id="GO:0006953">
    <property type="term" value="P:acute-phase response"/>
    <property type="evidence" value="ECO:0007669"/>
    <property type="project" value="UniProtKB-ARBA"/>
</dbReference>
<dbReference type="Pfam" id="PF13768">
    <property type="entry name" value="VWA_3"/>
    <property type="match status" value="1"/>
</dbReference>
<evidence type="ECO:0000256" key="5">
    <source>
        <dbReference type="ARBA" id="ARBA00022729"/>
    </source>
</evidence>
<dbReference type="InterPro" id="IPR002035">
    <property type="entry name" value="VWF_A"/>
</dbReference>
<keyword evidence="6" id="KW-0722">Serine protease inhibitor</keyword>
<comment type="similarity">
    <text evidence="2">Belongs to the ITIH family.</text>
</comment>
<reference evidence="11" key="2">
    <citation type="submission" date="2025-09" db="UniProtKB">
        <authorList>
            <consortium name="Ensembl"/>
        </authorList>
    </citation>
    <scope>IDENTIFICATION</scope>
</reference>
<dbReference type="FunFam" id="3.40.50.410:FF:000013">
    <property type="entry name" value="inter-alpha-trypsin inhibitor heavy chain H2"/>
    <property type="match status" value="1"/>
</dbReference>
<feature type="domain" description="VWFA" evidence="9">
    <location>
        <begin position="279"/>
        <end position="464"/>
    </location>
</feature>
<dbReference type="GO" id="GO:0004867">
    <property type="term" value="F:serine-type endopeptidase inhibitor activity"/>
    <property type="evidence" value="ECO:0007669"/>
    <property type="project" value="UniProtKB-KW"/>
</dbReference>
<reference evidence="11" key="1">
    <citation type="submission" date="2025-08" db="UniProtKB">
        <authorList>
            <consortium name="Ensembl"/>
        </authorList>
    </citation>
    <scope>IDENTIFICATION</scope>
</reference>
<dbReference type="GeneTree" id="ENSGT00940000158317"/>
<keyword evidence="12" id="KW-1185">Reference proteome</keyword>
<dbReference type="GO" id="GO:0030212">
    <property type="term" value="P:hyaluronan metabolic process"/>
    <property type="evidence" value="ECO:0007669"/>
    <property type="project" value="InterPro"/>
</dbReference>
<dbReference type="Ensembl" id="ENSPTIT00000009559.1">
    <property type="protein sequence ID" value="ENSPTIP00000005763.1"/>
    <property type="gene ID" value="ENSPTIG00000007876.1"/>
</dbReference>
<evidence type="ECO:0000256" key="4">
    <source>
        <dbReference type="ARBA" id="ARBA00022690"/>
    </source>
</evidence>
<evidence type="ECO:0000256" key="3">
    <source>
        <dbReference type="ARBA" id="ARBA00022525"/>
    </source>
</evidence>
<proteinExistence type="inferred from homology"/>
<protein>
    <submittedName>
        <fullName evidence="11">Inter-alpha-trypsin inhibitor heavy chain 5</fullName>
    </submittedName>
</protein>
<dbReference type="CDD" id="cd01461">
    <property type="entry name" value="vWA_interalpha_trypsin_inhibitor"/>
    <property type="match status" value="1"/>
</dbReference>